<dbReference type="AlphaFoldDB" id="A0AAW0AE06"/>
<proteinExistence type="predicted"/>
<feature type="compositionally biased region" description="Low complexity" evidence="1">
    <location>
        <begin position="107"/>
        <end position="117"/>
    </location>
</feature>
<feature type="compositionally biased region" description="Basic residues" evidence="1">
    <location>
        <begin position="118"/>
        <end position="127"/>
    </location>
</feature>
<evidence type="ECO:0000313" key="2">
    <source>
        <dbReference type="EMBL" id="KAK7007555.1"/>
    </source>
</evidence>
<feature type="compositionally biased region" description="Low complexity" evidence="1">
    <location>
        <begin position="132"/>
        <end position="144"/>
    </location>
</feature>
<organism evidence="2 3">
    <name type="scientific">Favolaschia claudopus</name>
    <dbReference type="NCBI Taxonomy" id="2862362"/>
    <lineage>
        <taxon>Eukaryota</taxon>
        <taxon>Fungi</taxon>
        <taxon>Dikarya</taxon>
        <taxon>Basidiomycota</taxon>
        <taxon>Agaricomycotina</taxon>
        <taxon>Agaricomycetes</taxon>
        <taxon>Agaricomycetidae</taxon>
        <taxon>Agaricales</taxon>
        <taxon>Marasmiineae</taxon>
        <taxon>Mycenaceae</taxon>
        <taxon>Favolaschia</taxon>
    </lineage>
</organism>
<dbReference type="Proteomes" id="UP001362999">
    <property type="component" value="Unassembled WGS sequence"/>
</dbReference>
<gene>
    <name evidence="2" type="ORF">R3P38DRAFT_3596399</name>
</gene>
<accession>A0AAW0AE06</accession>
<dbReference type="EMBL" id="JAWWNJ010000070">
    <property type="protein sequence ID" value="KAK7007555.1"/>
    <property type="molecule type" value="Genomic_DNA"/>
</dbReference>
<evidence type="ECO:0000256" key="1">
    <source>
        <dbReference type="SAM" id="MobiDB-lite"/>
    </source>
</evidence>
<reference evidence="2 3" key="1">
    <citation type="journal article" date="2024" name="J Genomics">
        <title>Draft genome sequencing and assembly of Favolaschia claudopus CIRM-BRFM 2984 isolated from oak limbs.</title>
        <authorList>
            <person name="Navarro D."/>
            <person name="Drula E."/>
            <person name="Chaduli D."/>
            <person name="Cazenave R."/>
            <person name="Ahrendt S."/>
            <person name="Wang J."/>
            <person name="Lipzen A."/>
            <person name="Daum C."/>
            <person name="Barry K."/>
            <person name="Grigoriev I.V."/>
            <person name="Favel A."/>
            <person name="Rosso M.N."/>
            <person name="Martin F."/>
        </authorList>
    </citation>
    <scope>NUCLEOTIDE SEQUENCE [LARGE SCALE GENOMIC DNA]</scope>
    <source>
        <strain evidence="2 3">CIRM-BRFM 2984</strain>
    </source>
</reference>
<sequence length="213" mass="24069">MAFAQDSTTAFSSPSDSRNILAEPSRWTLTDCYTLNSFFRLDIDLYTYTTSTSKRDLPVFRLQDVALRRCKYRVILEEEGEAGAEMMLDLAQLTRFSKTPAQTAHTSAGAAPPAAFHRCARRRRKRERYSSRRSPQRSSRYRSPTGAPWERALRLWRVDHHSLGAALLAGMMRGRQGAVTPDPDDIGISASPNRPIMTASMLSHVLHNHKPYV</sequence>
<name>A0AAW0AE06_9AGAR</name>
<feature type="region of interest" description="Disordered" evidence="1">
    <location>
        <begin position="99"/>
        <end position="145"/>
    </location>
</feature>
<protein>
    <submittedName>
        <fullName evidence="2">Uncharacterized protein</fullName>
    </submittedName>
</protein>
<keyword evidence="3" id="KW-1185">Reference proteome</keyword>
<comment type="caution">
    <text evidence="2">The sequence shown here is derived from an EMBL/GenBank/DDBJ whole genome shotgun (WGS) entry which is preliminary data.</text>
</comment>
<evidence type="ECO:0000313" key="3">
    <source>
        <dbReference type="Proteomes" id="UP001362999"/>
    </source>
</evidence>